<gene>
    <name evidence="5" type="ORF">FEF34_35480</name>
</gene>
<evidence type="ECO:0000259" key="4">
    <source>
        <dbReference type="Pfam" id="PF25472"/>
    </source>
</evidence>
<dbReference type="OrthoDB" id="9814769at2"/>
<organism evidence="5 6">
    <name type="scientific">Streptomyces marianii</name>
    <dbReference type="NCBI Taxonomy" id="1817406"/>
    <lineage>
        <taxon>Bacteria</taxon>
        <taxon>Bacillati</taxon>
        <taxon>Actinomycetota</taxon>
        <taxon>Actinomycetes</taxon>
        <taxon>Kitasatosporales</taxon>
        <taxon>Streptomycetaceae</taxon>
        <taxon>Streptomyces</taxon>
    </lineage>
</organism>
<reference evidence="5 6" key="1">
    <citation type="submission" date="2019-05" db="EMBL/GenBank/DDBJ databases">
        <title>Streptomyces marianii sp. nov., a novel marine actinomycete from southern coast of India.</title>
        <authorList>
            <person name="Iniyan A.M."/>
            <person name="Wink J."/>
            <person name="Ramprasad E."/>
            <person name="Ramana C.V."/>
            <person name="Bunk B."/>
            <person name="Sproer C."/>
            <person name="Joseph F.-J.R.S."/>
            <person name="Vincent S.G.P."/>
        </authorList>
    </citation>
    <scope>NUCLEOTIDE SEQUENCE [LARGE SCALE GENOMIC DNA]</scope>
    <source>
        <strain evidence="5 6">ICN19</strain>
    </source>
</reference>
<evidence type="ECO:0000259" key="2">
    <source>
        <dbReference type="Pfam" id="PF00004"/>
    </source>
</evidence>
<dbReference type="RefSeq" id="WP_138056825.1">
    <property type="nucleotide sequence ID" value="NZ_VAWE01000001.1"/>
</dbReference>
<evidence type="ECO:0000313" key="5">
    <source>
        <dbReference type="EMBL" id="TLQ47546.1"/>
    </source>
</evidence>
<dbReference type="InterPro" id="IPR020958">
    <property type="entry name" value="DUF3686"/>
</dbReference>
<feature type="domain" description="ATPase AAA-type core" evidence="2">
    <location>
        <begin position="1257"/>
        <end position="1332"/>
    </location>
</feature>
<dbReference type="EMBL" id="VAWE01000001">
    <property type="protein sequence ID" value="TLQ47546.1"/>
    <property type="molecule type" value="Genomic_DNA"/>
</dbReference>
<dbReference type="Pfam" id="PF25472">
    <property type="entry name" value="DUF7902"/>
    <property type="match status" value="1"/>
</dbReference>
<protein>
    <submittedName>
        <fullName evidence="5">DNA repair ATPase</fullName>
    </submittedName>
</protein>
<feature type="domain" description="DUF3686" evidence="3">
    <location>
        <begin position="26"/>
        <end position="468"/>
    </location>
</feature>
<dbReference type="GO" id="GO:0005524">
    <property type="term" value="F:ATP binding"/>
    <property type="evidence" value="ECO:0007669"/>
    <property type="project" value="InterPro"/>
</dbReference>
<evidence type="ECO:0000256" key="1">
    <source>
        <dbReference type="SAM" id="MobiDB-lite"/>
    </source>
</evidence>
<accession>A0A5R9EC43</accession>
<feature type="domain" description="DUF7902" evidence="4">
    <location>
        <begin position="589"/>
        <end position="672"/>
    </location>
</feature>
<proteinExistence type="predicted"/>
<dbReference type="Gene3D" id="3.40.50.300">
    <property type="entry name" value="P-loop containing nucleotide triphosphate hydrolases"/>
    <property type="match status" value="1"/>
</dbReference>
<dbReference type="InterPro" id="IPR027417">
    <property type="entry name" value="P-loop_NTPase"/>
</dbReference>
<dbReference type="GO" id="GO:0016887">
    <property type="term" value="F:ATP hydrolysis activity"/>
    <property type="evidence" value="ECO:0007669"/>
    <property type="project" value="InterPro"/>
</dbReference>
<name>A0A5R9EC43_9ACTN</name>
<dbReference type="Pfam" id="PF12458">
    <property type="entry name" value="DUF3686"/>
    <property type="match status" value="1"/>
</dbReference>
<dbReference type="Proteomes" id="UP000305921">
    <property type="component" value="Unassembled WGS sequence"/>
</dbReference>
<sequence>MDEGSGGMDAGTYEVLRDRLGARATELARRAEALNSARIAEFGGDELTLTGTERIGTEAHCVARDLVAVGGGLLLGHNTPAALTPRTTVGDVFSLYDHDLAPLEEGAAPGLLDDADFAREFAALCRYYQGARLHRLRVVDGTLLAVFRTGEKAEDVRVLRWALTADRRARFLDARGERDNVAPPAHDVTWVKTTRDDHVPGRHPHISIGGDIFVTTVGGSLTVKTEDDTESGEGIHSEPVDESLQSLADSDVAYARVGSLILLRVRPYKEEADRHLVFNTLTRSVVRLDGIGRSCRRLPDDQGIVFPGGYCLSTGAVKTFDVATAEDMTFERAVRSPNGEDVLYAFHSRAEGGSLLLPYNLIRKEVANPLTGRGYALLDDGTLVVLRTPDADEPSRAHLVQVWRSPYVSDSLATPGGSGPLARIGNADLVRGLSDCVAIARQATEASPTAEMYDVLVASCARAADTHHWLGDTETGDLRTPLDEIRITAEQVLDEFRTVRDLRRHAADALAESAVHIAGLVRRVRGEAPASAEEWIARITELRQAHGHLLTLKEMRYAETGRIEALALDLEADIAAVARRTVTFLQREDSFDGYRAEIEKLGADAEAITTAAEAGPVAGQLDERALGLQSLTEVVAGLEVGDTTVRTSILERITEVLGGVNRARAALAGRCRELRDREGRAEFTAEFALLGQSVTGALAAADSPEGCDEQLSRLLLHVENLESRFADHDDLLDDIAAKRTELYEAFSARRQTIQDARARRAERLAESAARVLETISRRVASLDGPDAVNAYFASDPLAAKVRRTTEQLRELGDPVRAEELAGRLKAARQEAGRALRDRTELFADDGATVRLGRHRFTVSRQAPELTLVPHGEGMALALTGTDYRSPVTAPDFQDTRPYWGQVLPSENDEVYRAEHLAARLLAEHGPGRLAGSDLAALTRRAAEAAYDEGYERGIHDHDAAAILAVVLKLHDGAGLLRHPAADRAAAQTFWTYGTTPSAREAWLRQAASLVRAREVFGATPALDALRDELADAMGAFAAGAPGLRAHCGTRAAAYLVEELATGESFVTSASARTLLDAFRRAAGSSPYDEDVRTRLAAGDPSAAHRLVEGWLVSYAGALDAEVDPGDLAEAVAIELCPALPRHDVDAPLTGDVTGLLGTHARITRRGLPVRLDEFLARTADFADRVVPGFREYQKQRAALVAAERTRLRLDDHRPRVMSAFVRNRLVDDVYLPLLGDNLAKQLGAAGDDRRTDNNGLLLLVSPPGYGKTTLIEYVADRLGLLLVKVDGPALGATTTSLDPADAPNATARREVEKIEFALSAGNNVLLYLDDIQHTSAELLQKFIPLCDATRTLNGHDLRGKRFAVCMAGNPYTESGQRFRIPDMLANRADVWNLGDVLTGKEEAFALSFIENALTSNAVLAPLAARDRADLELLVRLAGDDPTARGSRLSHPCPPAELDRILDVLRHLLTARETVLAVNEAYKASAAQTDETRSAPPFRLQGSYRNMNKIAQRIVPLMNDAELAAVIDDHYAGEAQTLTTSAEANLLRLAELRGTLDPEQKDRWAEITSGWVRRQALGGPQADPLVRAVEALGLLADRVAAVESAIARAAGPHPAPGTSRARHAARNVAHETGRA</sequence>
<dbReference type="Pfam" id="PF00004">
    <property type="entry name" value="AAA"/>
    <property type="match status" value="1"/>
</dbReference>
<evidence type="ECO:0000313" key="6">
    <source>
        <dbReference type="Proteomes" id="UP000305921"/>
    </source>
</evidence>
<dbReference type="InterPro" id="IPR003959">
    <property type="entry name" value="ATPase_AAA_core"/>
</dbReference>
<comment type="caution">
    <text evidence="5">The sequence shown here is derived from an EMBL/GenBank/DDBJ whole genome shotgun (WGS) entry which is preliminary data.</text>
</comment>
<keyword evidence="6" id="KW-1185">Reference proteome</keyword>
<evidence type="ECO:0000259" key="3">
    <source>
        <dbReference type="Pfam" id="PF12458"/>
    </source>
</evidence>
<dbReference type="SUPFAM" id="SSF52540">
    <property type="entry name" value="P-loop containing nucleoside triphosphate hydrolases"/>
    <property type="match status" value="1"/>
</dbReference>
<feature type="region of interest" description="Disordered" evidence="1">
    <location>
        <begin position="1609"/>
        <end position="1634"/>
    </location>
</feature>
<dbReference type="InterPro" id="IPR057224">
    <property type="entry name" value="DUF7902"/>
</dbReference>